<sequence>MWSSGRRVLQDLLNQPSVRSFSLSPAQNTVVVERWWQVPLSKVGSPPRLYARRHKIYKLVEDTKNAPKERMELILTQNVPKLGGRGDTVFVKKSVGRNKLLPEGLAVYPSPENKVLFAEEMRVLREGKLEDRVQTRTGQMTVEFLKRSKLKIHQMPSEEFQVNKEIVCRQLLKKLGVVVPPHALKLPFESVKEVGEYWCEVTVNGMDTVRIPISLVPYEDLSTSHQKILKAQRQRQAVVPEAAAADEEEEEDVVLKAEAAAESEAAKDSAAEEPVKTTQTAQESPATPSEDPKTK</sequence>
<evidence type="ECO:0000313" key="13">
    <source>
        <dbReference type="Ensembl" id="ENSAOCP00000074171.1"/>
    </source>
</evidence>
<feature type="domain" description="Large ribosomal subunit protein bL9m N-terminal" evidence="12">
    <location>
        <begin position="30"/>
        <end position="62"/>
    </location>
</feature>
<keyword evidence="6" id="KW-0687">Ribonucleoprotein</keyword>
<evidence type="ECO:0000256" key="1">
    <source>
        <dbReference type="ARBA" id="ARBA00004173"/>
    </source>
</evidence>
<evidence type="ECO:0000313" key="14">
    <source>
        <dbReference type="Proteomes" id="UP001501940"/>
    </source>
</evidence>
<feature type="region of interest" description="Disordered" evidence="9">
    <location>
        <begin position="240"/>
        <end position="295"/>
    </location>
</feature>
<feature type="domain" description="Ribosomal protein L9" evidence="10">
    <location>
        <begin position="71"/>
        <end position="114"/>
    </location>
</feature>
<organism evidence="13 14">
    <name type="scientific">Amphiprion ocellaris</name>
    <name type="common">Clown anemonefish</name>
    <dbReference type="NCBI Taxonomy" id="80972"/>
    <lineage>
        <taxon>Eukaryota</taxon>
        <taxon>Metazoa</taxon>
        <taxon>Chordata</taxon>
        <taxon>Craniata</taxon>
        <taxon>Vertebrata</taxon>
        <taxon>Euteleostomi</taxon>
        <taxon>Actinopterygii</taxon>
        <taxon>Neopterygii</taxon>
        <taxon>Teleostei</taxon>
        <taxon>Neoteleostei</taxon>
        <taxon>Acanthomorphata</taxon>
        <taxon>Ovalentaria</taxon>
        <taxon>Pomacentridae</taxon>
        <taxon>Amphiprion</taxon>
    </lineage>
</organism>
<evidence type="ECO:0000256" key="2">
    <source>
        <dbReference type="ARBA" id="ARBA00010605"/>
    </source>
</evidence>
<comment type="subcellular location">
    <subcellularLocation>
        <location evidence="1">Mitochondrion</location>
    </subcellularLocation>
</comment>
<dbReference type="Pfam" id="PF22078">
    <property type="entry name" value="Ribosomal_bL9m_C"/>
    <property type="match status" value="1"/>
</dbReference>
<dbReference type="GO" id="GO:1990904">
    <property type="term" value="C:ribonucleoprotein complex"/>
    <property type="evidence" value="ECO:0007669"/>
    <property type="project" value="UniProtKB-KW"/>
</dbReference>
<evidence type="ECO:0000256" key="6">
    <source>
        <dbReference type="ARBA" id="ARBA00023274"/>
    </source>
</evidence>
<dbReference type="GeneTree" id="ENSGT00390000008281"/>
<dbReference type="InterPro" id="IPR036935">
    <property type="entry name" value="Ribosomal_bL9_N_sf"/>
</dbReference>
<reference evidence="13" key="3">
    <citation type="submission" date="2025-09" db="UniProtKB">
        <authorList>
            <consortium name="Ensembl"/>
        </authorList>
    </citation>
    <scope>IDENTIFICATION</scope>
</reference>
<evidence type="ECO:0000259" key="12">
    <source>
        <dbReference type="Pfam" id="PF25131"/>
    </source>
</evidence>
<dbReference type="InterPro" id="IPR020070">
    <property type="entry name" value="Ribosomal_bL9_N"/>
</dbReference>
<evidence type="ECO:0000256" key="5">
    <source>
        <dbReference type="ARBA" id="ARBA00023128"/>
    </source>
</evidence>
<feature type="compositionally biased region" description="Basic and acidic residues" evidence="9">
    <location>
        <begin position="264"/>
        <end position="275"/>
    </location>
</feature>
<dbReference type="GO" id="GO:0005739">
    <property type="term" value="C:mitochondrion"/>
    <property type="evidence" value="ECO:0007669"/>
    <property type="project" value="UniProtKB-SubCell"/>
</dbReference>
<evidence type="ECO:0000259" key="10">
    <source>
        <dbReference type="Pfam" id="PF01281"/>
    </source>
</evidence>
<reference evidence="13 14" key="1">
    <citation type="submission" date="2022-01" db="EMBL/GenBank/DDBJ databases">
        <title>A chromosome-scale genome assembly of the false clownfish, Amphiprion ocellaris.</title>
        <authorList>
            <person name="Ryu T."/>
        </authorList>
    </citation>
    <scope>NUCLEOTIDE SEQUENCE [LARGE SCALE GENOMIC DNA]</scope>
</reference>
<evidence type="ECO:0000256" key="8">
    <source>
        <dbReference type="ARBA" id="ARBA00035381"/>
    </source>
</evidence>
<keyword evidence="5" id="KW-0496">Mitochondrion</keyword>
<name>A0AAQ6ABW3_AMPOC</name>
<dbReference type="InterPro" id="IPR009027">
    <property type="entry name" value="Ribosomal_bL9/RNase_H1_N"/>
</dbReference>
<dbReference type="GO" id="GO:0006412">
    <property type="term" value="P:translation"/>
    <property type="evidence" value="ECO:0007669"/>
    <property type="project" value="InterPro"/>
</dbReference>
<comment type="similarity">
    <text evidence="2">Belongs to the bacterial ribosomal protein bL9 family.</text>
</comment>
<dbReference type="Pfam" id="PF25131">
    <property type="entry name" value="bL9m_N"/>
    <property type="match status" value="1"/>
</dbReference>
<dbReference type="InterPro" id="IPR056864">
    <property type="entry name" value="MRP-L9_N"/>
</dbReference>
<feature type="compositionally biased region" description="Polar residues" evidence="9">
    <location>
        <begin position="276"/>
        <end position="287"/>
    </location>
</feature>
<dbReference type="InterPro" id="IPR000244">
    <property type="entry name" value="Ribosomal_bL9"/>
</dbReference>
<dbReference type="GO" id="GO:0003735">
    <property type="term" value="F:structural constituent of ribosome"/>
    <property type="evidence" value="ECO:0007669"/>
    <property type="project" value="InterPro"/>
</dbReference>
<dbReference type="Gene3D" id="3.40.5.10">
    <property type="entry name" value="Ribosomal protein L9, N-terminal domain"/>
    <property type="match status" value="1"/>
</dbReference>
<evidence type="ECO:0000259" key="11">
    <source>
        <dbReference type="Pfam" id="PF22078"/>
    </source>
</evidence>
<dbReference type="RefSeq" id="XP_035801745.1">
    <property type="nucleotide sequence ID" value="XM_035945852.2"/>
</dbReference>
<accession>A0AAQ6ABW3</accession>
<keyword evidence="4" id="KW-0689">Ribosomal protein</keyword>
<gene>
    <name evidence="13" type="primary">MRPL9</name>
</gene>
<feature type="domain" description="Large ribosomal subunit protein bL9m C-terminal" evidence="11">
    <location>
        <begin position="131"/>
        <end position="216"/>
    </location>
</feature>
<dbReference type="GeneID" id="111565086"/>
<dbReference type="Pfam" id="PF01281">
    <property type="entry name" value="Ribosomal_L9_N"/>
    <property type="match status" value="1"/>
</dbReference>
<dbReference type="Proteomes" id="UP001501940">
    <property type="component" value="Chromosome 15"/>
</dbReference>
<dbReference type="InterPro" id="IPR054302">
    <property type="entry name" value="Ribosomal_bL9m_C"/>
</dbReference>
<dbReference type="FunFam" id="3.40.5.10:FF:000005">
    <property type="entry name" value="39S ribosomal protein L9, mitochondrial"/>
    <property type="match status" value="1"/>
</dbReference>
<evidence type="ECO:0000256" key="4">
    <source>
        <dbReference type="ARBA" id="ARBA00022980"/>
    </source>
</evidence>
<keyword evidence="3" id="KW-0809">Transit peptide</keyword>
<evidence type="ECO:0000256" key="7">
    <source>
        <dbReference type="ARBA" id="ARBA00035194"/>
    </source>
</evidence>
<protein>
    <recommendedName>
        <fullName evidence="7">Large ribosomal subunit protein bL9m</fullName>
    </recommendedName>
    <alternativeName>
        <fullName evidence="8">39S ribosomal protein L9, mitochondrial</fullName>
    </alternativeName>
</protein>
<proteinExistence type="inferred from homology"/>
<dbReference type="SUPFAM" id="SSF55658">
    <property type="entry name" value="L9 N-domain-like"/>
    <property type="match status" value="1"/>
</dbReference>
<dbReference type="GO" id="GO:0005840">
    <property type="term" value="C:ribosome"/>
    <property type="evidence" value="ECO:0007669"/>
    <property type="project" value="UniProtKB-KW"/>
</dbReference>
<dbReference type="AlphaFoldDB" id="A0AAQ6ABW3"/>
<keyword evidence="14" id="KW-1185">Reference proteome</keyword>
<reference evidence="13" key="2">
    <citation type="submission" date="2025-08" db="UniProtKB">
        <authorList>
            <consortium name="Ensembl"/>
        </authorList>
    </citation>
    <scope>IDENTIFICATION</scope>
</reference>
<dbReference type="PANTHER" id="PTHR21368">
    <property type="entry name" value="50S RIBOSOMAL PROTEIN L9"/>
    <property type="match status" value="1"/>
</dbReference>
<evidence type="ECO:0000256" key="9">
    <source>
        <dbReference type="SAM" id="MobiDB-lite"/>
    </source>
</evidence>
<evidence type="ECO:0000256" key="3">
    <source>
        <dbReference type="ARBA" id="ARBA00022946"/>
    </source>
</evidence>
<dbReference type="Ensembl" id="ENSAOCT00000033711.1">
    <property type="protein sequence ID" value="ENSAOCP00000074171.1"/>
    <property type="gene ID" value="ENSAOCG00000027252.1"/>
</dbReference>